<evidence type="ECO:0000256" key="5">
    <source>
        <dbReference type="ARBA" id="ARBA00036735"/>
    </source>
</evidence>
<comment type="catalytic activity">
    <reaction evidence="5">
        <text>3-phenylpyruvate = enol-phenylpyruvate</text>
        <dbReference type="Rhea" id="RHEA:17097"/>
        <dbReference type="ChEBI" id="CHEBI:16815"/>
        <dbReference type="ChEBI" id="CHEBI:18005"/>
        <dbReference type="EC" id="5.3.2.1"/>
    </reaction>
</comment>
<name>C0D7H6_9FIRM</name>
<evidence type="ECO:0000256" key="10">
    <source>
        <dbReference type="ARBA" id="ARBA00041912"/>
    </source>
</evidence>
<evidence type="ECO:0000256" key="9">
    <source>
        <dbReference type="ARBA" id="ARBA00041631"/>
    </source>
</evidence>
<dbReference type="EC" id="5.3.3.12" evidence="7"/>
<dbReference type="GO" id="GO:0005615">
    <property type="term" value="C:extracellular space"/>
    <property type="evidence" value="ECO:0007669"/>
    <property type="project" value="UniProtKB-KW"/>
</dbReference>
<dbReference type="SUPFAM" id="SSF55331">
    <property type="entry name" value="Tautomerase/MIF"/>
    <property type="match status" value="1"/>
</dbReference>
<dbReference type="Pfam" id="PF01187">
    <property type="entry name" value="MIF"/>
    <property type="match status" value="1"/>
</dbReference>
<keyword evidence="13" id="KW-1185">Reference proteome</keyword>
<dbReference type="GO" id="GO:0004167">
    <property type="term" value="F:dopachrome isomerase activity"/>
    <property type="evidence" value="ECO:0007669"/>
    <property type="project" value="UniProtKB-EC"/>
</dbReference>
<dbReference type="AlphaFoldDB" id="C0D7H6"/>
<evidence type="ECO:0000256" key="1">
    <source>
        <dbReference type="ARBA" id="ARBA00004613"/>
    </source>
</evidence>
<evidence type="ECO:0000313" key="13">
    <source>
        <dbReference type="Proteomes" id="UP000004756"/>
    </source>
</evidence>
<evidence type="ECO:0000256" key="7">
    <source>
        <dbReference type="ARBA" id="ARBA00038932"/>
    </source>
</evidence>
<evidence type="ECO:0000256" key="8">
    <source>
        <dbReference type="ARBA" id="ARBA00039086"/>
    </source>
</evidence>
<sequence>MRGEFIMPFINVKTNVPVGSDKEKAIKSALGRDITALPGKTESWLMVGLEPECHLWFKGTDEPAALVDVSVYGGADADAYRALTGKVSALLAEELGLKPDRIYVKYSSTPDWGWNGDNF</sequence>
<evidence type="ECO:0000313" key="12">
    <source>
        <dbReference type="EMBL" id="EEG52681.1"/>
    </source>
</evidence>
<evidence type="ECO:0000256" key="4">
    <source>
        <dbReference type="ARBA" id="ARBA00023235"/>
    </source>
</evidence>
<comment type="subcellular location">
    <subcellularLocation>
        <location evidence="1">Secreted</location>
    </subcellularLocation>
</comment>
<dbReference type="GO" id="GO:0005125">
    <property type="term" value="F:cytokine activity"/>
    <property type="evidence" value="ECO:0007669"/>
    <property type="project" value="UniProtKB-KW"/>
</dbReference>
<reference evidence="12 13" key="1">
    <citation type="submission" date="2009-02" db="EMBL/GenBank/DDBJ databases">
        <title>Draft genome sequence of Clostridium asparagiforme (DSM 15981).</title>
        <authorList>
            <person name="Sudarsanam P."/>
            <person name="Ley R."/>
            <person name="Guruge J."/>
            <person name="Turnbaugh P.J."/>
            <person name="Mahowald M."/>
            <person name="Liep D."/>
            <person name="Gordon J."/>
        </authorList>
    </citation>
    <scope>NUCLEOTIDE SEQUENCE [LARGE SCALE GENOMIC DNA]</scope>
    <source>
        <strain evidence="12 13">DSM 15981</strain>
    </source>
</reference>
<evidence type="ECO:0000256" key="6">
    <source>
        <dbReference type="ARBA" id="ARBA00036823"/>
    </source>
</evidence>
<dbReference type="InterPro" id="IPR014347">
    <property type="entry name" value="Tautomerase/MIF_sf"/>
</dbReference>
<proteinExistence type="predicted"/>
<comment type="caution">
    <text evidence="12">The sequence shown here is derived from an EMBL/GenBank/DDBJ whole genome shotgun (WGS) entry which is preliminary data.</text>
</comment>
<keyword evidence="4" id="KW-0413">Isomerase</keyword>
<dbReference type="Gene3D" id="3.30.429.10">
    <property type="entry name" value="Macrophage Migration Inhibitory Factor"/>
    <property type="match status" value="1"/>
</dbReference>
<organism evidence="12 13">
    <name type="scientific">[Clostridium] asparagiforme DSM 15981</name>
    <dbReference type="NCBI Taxonomy" id="518636"/>
    <lineage>
        <taxon>Bacteria</taxon>
        <taxon>Bacillati</taxon>
        <taxon>Bacillota</taxon>
        <taxon>Clostridia</taxon>
        <taxon>Lachnospirales</taxon>
        <taxon>Lachnospiraceae</taxon>
        <taxon>Enterocloster</taxon>
    </lineage>
</organism>
<dbReference type="PANTHER" id="PTHR11954:SF6">
    <property type="entry name" value="MACROPHAGE MIGRATION INHIBITORY FACTOR"/>
    <property type="match status" value="1"/>
</dbReference>
<keyword evidence="3" id="KW-0964">Secreted</keyword>
<dbReference type="EMBL" id="ACCJ01000435">
    <property type="protein sequence ID" value="EEG52681.1"/>
    <property type="molecule type" value="Genomic_DNA"/>
</dbReference>
<keyword evidence="2" id="KW-0202">Cytokine</keyword>
<dbReference type="GO" id="GO:0050178">
    <property type="term" value="F:phenylpyruvate tautomerase activity"/>
    <property type="evidence" value="ECO:0007669"/>
    <property type="project" value="UniProtKB-EC"/>
</dbReference>
<dbReference type="HOGENOM" id="CLU_129906_0_0_9"/>
<comment type="catalytic activity">
    <reaction evidence="6">
        <text>L-dopachrome = 5,6-dihydroxyindole-2-carboxylate</text>
        <dbReference type="Rhea" id="RHEA:13041"/>
        <dbReference type="ChEBI" id="CHEBI:16875"/>
        <dbReference type="ChEBI" id="CHEBI:57509"/>
        <dbReference type="EC" id="5.3.3.12"/>
    </reaction>
</comment>
<dbReference type="Proteomes" id="UP000004756">
    <property type="component" value="Unassembled WGS sequence"/>
</dbReference>
<evidence type="ECO:0000256" key="3">
    <source>
        <dbReference type="ARBA" id="ARBA00022525"/>
    </source>
</evidence>
<dbReference type="EC" id="5.3.2.1" evidence="8"/>
<protein>
    <recommendedName>
        <fullName evidence="11">L-dopachrome isomerase</fullName>
        <ecNumber evidence="8">5.3.2.1</ecNumber>
        <ecNumber evidence="7">5.3.3.12</ecNumber>
    </recommendedName>
    <alternativeName>
        <fullName evidence="9">L-dopachrome tautomerase</fullName>
    </alternativeName>
    <alternativeName>
        <fullName evidence="10">Phenylpyruvate tautomerase</fullName>
    </alternativeName>
</protein>
<dbReference type="InterPro" id="IPR001398">
    <property type="entry name" value="Macrophage_inhib_fac"/>
</dbReference>
<dbReference type="PANTHER" id="PTHR11954">
    <property type="entry name" value="D-DOPACHROME DECARBOXYLASE"/>
    <property type="match status" value="1"/>
</dbReference>
<gene>
    <name evidence="12" type="ORF">CLOSTASPAR_05223</name>
</gene>
<evidence type="ECO:0000256" key="11">
    <source>
        <dbReference type="ARBA" id="ARBA00042730"/>
    </source>
</evidence>
<evidence type="ECO:0000256" key="2">
    <source>
        <dbReference type="ARBA" id="ARBA00022514"/>
    </source>
</evidence>
<accession>C0D7H6</accession>